<dbReference type="InterPro" id="IPR002295">
    <property type="entry name" value="N4/N6-MTase_EcoPI_Mod-like"/>
</dbReference>
<organism evidence="6 7">
    <name type="scientific">Latilactobacillus fuchuensis</name>
    <dbReference type="NCBI Taxonomy" id="164393"/>
    <lineage>
        <taxon>Bacteria</taxon>
        <taxon>Bacillati</taxon>
        <taxon>Bacillota</taxon>
        <taxon>Bacilli</taxon>
        <taxon>Lactobacillales</taxon>
        <taxon>Lactobacillaceae</taxon>
        <taxon>Latilactobacillus</taxon>
    </lineage>
</organism>
<dbReference type="GO" id="GO:0009307">
    <property type="term" value="P:DNA restriction-modification system"/>
    <property type="evidence" value="ECO:0007669"/>
    <property type="project" value="UniProtKB-KW"/>
</dbReference>
<dbReference type="EMBL" id="OGVC01000028">
    <property type="protein sequence ID" value="SPC39243.1"/>
    <property type="molecule type" value="Genomic_DNA"/>
</dbReference>
<proteinExistence type="predicted"/>
<evidence type="ECO:0000256" key="2">
    <source>
        <dbReference type="ARBA" id="ARBA00022679"/>
    </source>
</evidence>
<evidence type="ECO:0000313" key="6">
    <source>
        <dbReference type="EMBL" id="SPC39243.1"/>
    </source>
</evidence>
<name>A0A2N9DX39_9LACO</name>
<keyword evidence="4" id="KW-0680">Restriction system</keyword>
<reference evidence="6" key="1">
    <citation type="submission" date="2018-01" db="EMBL/GenBank/DDBJ databases">
        <authorList>
            <person name="Chaillou S."/>
        </authorList>
    </citation>
    <scope>NUCLEOTIDE SEQUENCE [LARGE SCALE GENOMIC DNA]</scope>
    <source>
        <strain evidence="6">MFPC41A2801</strain>
    </source>
</reference>
<keyword evidence="2" id="KW-0808">Transferase</keyword>
<dbReference type="InterPro" id="IPR002941">
    <property type="entry name" value="DNA_methylase_N4/N6"/>
</dbReference>
<keyword evidence="3" id="KW-0949">S-adenosyl-L-methionine</keyword>
<accession>A0A2N9DX39</accession>
<keyword evidence="7" id="KW-1185">Reference proteome</keyword>
<gene>
    <name evidence="6" type="ORF">LFUMFP_340003</name>
</gene>
<sequence length="369" mass="43321">MSTNNEQMSMDLNNKDEKVIVLGMEFKNDDERREYFRKELRKKLPELKKIEGYPLGEDENIIDLSDPPFYTVCPNPWIGNFIEEWEKGKKHDVVYKREPFATDVSEGKSDKIYNVHSYHTKVPHKAVMRYILHYTNPGDIVLDGFSGTGMTGVATKFSNSREEITKLGYFVDEEGNIFDEDKKNISKLGKRHAIMNDLSPAATLISHSYNNNLNEKDFKNEVDCILSELESKTEWMFQTVNISGKKVPINYSVWSEVFVCHNCSNEIVFWDISVDEDQKKMRKEMFCPKCNVEVTKKNMKQVFTMEYDMVLERPIRIPKKIQVLINYTDNKKRYNKRPEKFDDDLQMKINENFKFKLATFSYYVLGLSI</sequence>
<comment type="caution">
    <text evidence="6">The sequence shown here is derived from an EMBL/GenBank/DDBJ whole genome shotgun (WGS) entry which is preliminary data.</text>
</comment>
<dbReference type="AlphaFoldDB" id="A0A2N9DX39"/>
<evidence type="ECO:0000259" key="5">
    <source>
        <dbReference type="Pfam" id="PF01555"/>
    </source>
</evidence>
<dbReference type="Gene3D" id="3.40.50.150">
    <property type="entry name" value="Vaccinia Virus protein VP39"/>
    <property type="match status" value="1"/>
</dbReference>
<dbReference type="GO" id="GO:0008170">
    <property type="term" value="F:N-methyltransferase activity"/>
    <property type="evidence" value="ECO:0007669"/>
    <property type="project" value="InterPro"/>
</dbReference>
<dbReference type="Proteomes" id="UP000238739">
    <property type="component" value="Unassembled WGS sequence"/>
</dbReference>
<dbReference type="SUPFAM" id="SSF53335">
    <property type="entry name" value="S-adenosyl-L-methionine-dependent methyltransferases"/>
    <property type="match status" value="1"/>
</dbReference>
<dbReference type="PRINTS" id="PR00506">
    <property type="entry name" value="D21N6MTFRASE"/>
</dbReference>
<dbReference type="GO" id="GO:0003677">
    <property type="term" value="F:DNA binding"/>
    <property type="evidence" value="ECO:0007669"/>
    <property type="project" value="InterPro"/>
</dbReference>
<evidence type="ECO:0000256" key="3">
    <source>
        <dbReference type="ARBA" id="ARBA00022691"/>
    </source>
</evidence>
<dbReference type="GO" id="GO:0032259">
    <property type="term" value="P:methylation"/>
    <property type="evidence" value="ECO:0007669"/>
    <property type="project" value="UniProtKB-KW"/>
</dbReference>
<evidence type="ECO:0000313" key="7">
    <source>
        <dbReference type="Proteomes" id="UP000238739"/>
    </source>
</evidence>
<dbReference type="REBASE" id="265940">
    <property type="entry name" value="M.Lfu2801ORF340003P"/>
</dbReference>
<feature type="domain" description="DNA methylase N-4/N-6" evidence="5">
    <location>
        <begin position="75"/>
        <end position="156"/>
    </location>
</feature>
<keyword evidence="1 6" id="KW-0489">Methyltransferase</keyword>
<dbReference type="Pfam" id="PF01555">
    <property type="entry name" value="N6_N4_Mtase"/>
    <property type="match status" value="1"/>
</dbReference>
<evidence type="ECO:0000256" key="1">
    <source>
        <dbReference type="ARBA" id="ARBA00022603"/>
    </source>
</evidence>
<evidence type="ECO:0000256" key="4">
    <source>
        <dbReference type="ARBA" id="ARBA00022747"/>
    </source>
</evidence>
<dbReference type="InterPro" id="IPR029063">
    <property type="entry name" value="SAM-dependent_MTases_sf"/>
</dbReference>
<protein>
    <submittedName>
        <fullName evidence="6">DNA methylase N-4/N-6 domain protein</fullName>
    </submittedName>
</protein>